<dbReference type="PANTHER" id="PTHR37302:SF1">
    <property type="entry name" value="PROTEIN DINB"/>
    <property type="match status" value="1"/>
</dbReference>
<reference evidence="3 4" key="1">
    <citation type="submission" date="2021-03" db="EMBL/GenBank/DDBJ databases">
        <authorList>
            <person name="Peeters C."/>
        </authorList>
    </citation>
    <scope>NUCLEOTIDE SEQUENCE [LARGE SCALE GENOMIC DNA]</scope>
    <source>
        <strain evidence="3 4">LMG 26411</strain>
    </source>
</reference>
<dbReference type="Gene3D" id="1.20.120.450">
    <property type="entry name" value="dinb family like domain"/>
    <property type="match status" value="1"/>
</dbReference>
<evidence type="ECO:0000256" key="1">
    <source>
        <dbReference type="ARBA" id="ARBA00008635"/>
    </source>
</evidence>
<dbReference type="Pfam" id="PF05163">
    <property type="entry name" value="DinB"/>
    <property type="match status" value="1"/>
</dbReference>
<protein>
    <recommendedName>
        <fullName evidence="5">Damage-inducible protein DinB</fullName>
    </recommendedName>
</protein>
<name>A0ABM8TUY1_9BURK</name>
<gene>
    <name evidence="3" type="ORF">LMG26411_07449</name>
</gene>
<dbReference type="PANTHER" id="PTHR37302">
    <property type="entry name" value="SLR1116 PROTEIN"/>
    <property type="match status" value="1"/>
</dbReference>
<dbReference type="RefSeq" id="WP_211958203.1">
    <property type="nucleotide sequence ID" value="NZ_CAJPVI010000079.1"/>
</dbReference>
<keyword evidence="4" id="KW-1185">Reference proteome</keyword>
<evidence type="ECO:0008006" key="5">
    <source>
        <dbReference type="Google" id="ProtNLM"/>
    </source>
</evidence>
<accession>A0ABM8TUY1</accession>
<evidence type="ECO:0000256" key="2">
    <source>
        <dbReference type="ARBA" id="ARBA00022723"/>
    </source>
</evidence>
<comment type="caution">
    <text evidence="3">The sequence shown here is derived from an EMBL/GenBank/DDBJ whole genome shotgun (WGS) entry which is preliminary data.</text>
</comment>
<dbReference type="Proteomes" id="UP000672657">
    <property type="component" value="Unassembled WGS sequence"/>
</dbReference>
<dbReference type="EMBL" id="CAJPVI010000079">
    <property type="protein sequence ID" value="CAG2160387.1"/>
    <property type="molecule type" value="Genomic_DNA"/>
</dbReference>
<comment type="similarity">
    <text evidence="1">Belongs to the DinB family.</text>
</comment>
<dbReference type="InterPro" id="IPR007837">
    <property type="entry name" value="DinB"/>
</dbReference>
<dbReference type="InterPro" id="IPR034660">
    <property type="entry name" value="DinB/YfiT-like"/>
</dbReference>
<keyword evidence="2" id="KW-0479">Metal-binding</keyword>
<dbReference type="SUPFAM" id="SSF109854">
    <property type="entry name" value="DinB/YfiT-like putative metalloenzymes"/>
    <property type="match status" value="1"/>
</dbReference>
<evidence type="ECO:0000313" key="4">
    <source>
        <dbReference type="Proteomes" id="UP000672657"/>
    </source>
</evidence>
<organism evidence="3 4">
    <name type="scientific">Cupriavidus numazuensis</name>
    <dbReference type="NCBI Taxonomy" id="221992"/>
    <lineage>
        <taxon>Bacteria</taxon>
        <taxon>Pseudomonadati</taxon>
        <taxon>Pseudomonadota</taxon>
        <taxon>Betaproteobacteria</taxon>
        <taxon>Burkholderiales</taxon>
        <taxon>Burkholderiaceae</taxon>
        <taxon>Cupriavidus</taxon>
    </lineage>
</organism>
<sequence length="177" mass="20673">MKRESWKLLAEYNSWMNEKLYEACESLTNEELWENRRAFFGSIIGTLNHIAVADTIWLKRFRSNFPFCATLEPLDRILQPERLDQTLFEGFQGLTQYRKNLDHLISTWVDGIGEDDLVSIVRYKNMRGIESSRKLASLLLHFFNHQTHHRGQVSNLLYQVGIDIGVTDLLALTPEED</sequence>
<proteinExistence type="inferred from homology"/>
<evidence type="ECO:0000313" key="3">
    <source>
        <dbReference type="EMBL" id="CAG2160387.1"/>
    </source>
</evidence>